<feature type="compositionally biased region" description="Polar residues" evidence="1">
    <location>
        <begin position="330"/>
        <end position="394"/>
    </location>
</feature>
<feature type="compositionally biased region" description="Acidic residues" evidence="1">
    <location>
        <begin position="35"/>
        <end position="44"/>
    </location>
</feature>
<organism evidence="2 3">
    <name type="scientific">Rhizophlyctis rosea</name>
    <dbReference type="NCBI Taxonomy" id="64517"/>
    <lineage>
        <taxon>Eukaryota</taxon>
        <taxon>Fungi</taxon>
        <taxon>Fungi incertae sedis</taxon>
        <taxon>Chytridiomycota</taxon>
        <taxon>Chytridiomycota incertae sedis</taxon>
        <taxon>Chytridiomycetes</taxon>
        <taxon>Rhizophlyctidales</taxon>
        <taxon>Rhizophlyctidaceae</taxon>
        <taxon>Rhizophlyctis</taxon>
    </lineage>
</organism>
<evidence type="ECO:0000313" key="3">
    <source>
        <dbReference type="Proteomes" id="UP001212841"/>
    </source>
</evidence>
<feature type="compositionally biased region" description="Basic and acidic residues" evidence="1">
    <location>
        <begin position="1396"/>
        <end position="1417"/>
    </location>
</feature>
<feature type="compositionally biased region" description="Polar residues" evidence="1">
    <location>
        <begin position="1117"/>
        <end position="1174"/>
    </location>
</feature>
<feature type="compositionally biased region" description="Acidic residues" evidence="1">
    <location>
        <begin position="856"/>
        <end position="872"/>
    </location>
</feature>
<feature type="compositionally biased region" description="Polar residues" evidence="1">
    <location>
        <begin position="494"/>
        <end position="511"/>
    </location>
</feature>
<proteinExistence type="predicted"/>
<evidence type="ECO:0000256" key="1">
    <source>
        <dbReference type="SAM" id="MobiDB-lite"/>
    </source>
</evidence>
<feature type="compositionally biased region" description="Acidic residues" evidence="1">
    <location>
        <begin position="68"/>
        <end position="77"/>
    </location>
</feature>
<feature type="region of interest" description="Disordered" evidence="1">
    <location>
        <begin position="1244"/>
        <end position="1417"/>
    </location>
</feature>
<feature type="region of interest" description="Disordered" evidence="1">
    <location>
        <begin position="1"/>
        <end position="576"/>
    </location>
</feature>
<feature type="compositionally biased region" description="Basic and acidic residues" evidence="1">
    <location>
        <begin position="1367"/>
        <end position="1384"/>
    </location>
</feature>
<feature type="region of interest" description="Disordered" evidence="1">
    <location>
        <begin position="631"/>
        <end position="665"/>
    </location>
</feature>
<feature type="compositionally biased region" description="Basic and acidic residues" evidence="1">
    <location>
        <begin position="733"/>
        <end position="744"/>
    </location>
</feature>
<sequence length="1417" mass="152143">MADVATAPSTYQSHSQYDSTVSDFQTDGSNYDYGYDYDDEFDQENDGRAMDVDQSDNQYYPNDHTIGDEEDEDDDDDRSPSRASQVLARAAQALETQIAQTGRTESTDSFMDGLRRKFVSQPALSDPDLFVGEGSEWKGPENEDEQLSSQPSYYGEQQGDGTQSGVGRSKQVSASLSGILKSGSASQRTSVGGGIRYWPDASGGPQSEAPPTNLRSSGKRVSIADSVVTEVHPAAGGSDSPAGPPPPLPQSAPQSQRAARSVSFRSSKQSSKTGNLIDQPIKETSPLASSLTNISRIASRSGGGTKESTPIASKHASATNVHPISKGASRKTTATTTPKAQSVSASKSDLPSQKDSTAATPHQAASTTTSQHGSKPNLASTFRPTSARASQKGSMSKLRSPPPLSLPPSPRPSHPALPAGRPLSRKGSQFVSEGENELLGEYAPESALEQDGYAAGSDEEYGGDEGLEAAEQNQDKAEIQPEEPAEEEHPPSRTPSRQQSRASSAKPSRQPSRASSAKGSKASLGSRVQSRAEENVNDQSQDDEAQTASAAEEDSVNRPSSSGPRRIRKKYDPGVHISGIEFRRLPAVEKMAEKLFHDREREEEHLNRLLLLRLTNPWSSVPVRDAIERIGSGKGTFNTPQLPQSRPRPSNHPYRQIPAPKPKPLPNSQVVYYTHLAQPRPIPELSAFPPGFIPRHTLTSARSPDQSRLEVLSRPRKPKYVEPEIYSIHGPPKKIDQEVLDRLTRPRRVVVSRPGSARKPPKPKKAHKVEKHEEELGQDDQFEQEAEVQEGVQEELQHEQEVRDSVSEDGQRLSTGSGPPKASLLGRYSRLSSNEDVNSHSSELKTVREASSGEQLEQEEEPAAPAAEEEVPSGETEVRKVPPMIEEEDEEGAGDEVDEDTVIRAMQTALPPSIASSMANMTTSQAFDEALRRPLPGSIAASAADMTASHVFDEATRRPLPGSVASSVANLTASQVFDEAVRRPLPGSMADLALKREVSIVREKVVQEIPIEQEVSIEQPPPTATNTSRTASQIFDFAAAQPLPPSRAASLSRPGSAVGSRTNIAAQLPHTQSKPPSAPPSKPPSRAPSASQLRPKPGSKISSINNLTNNNSQSGSRTASKTNLTQNRTQPGSKTASTNNLTKNKSQPFSRTHLASRSLQGSRAGSATSIRRQDSITNPVVKTVDIHQTSVTTTSDASQEVQQTVDIHSEIHRDGTVKSIEQQVESVTEQAIVEVGRDDADVVGAGSAGDDAAAKAENAEEGEHAEVVEVYELPETQPSEEQEQGQPTEAAHWEDDSGVHQESTALAHTESEQEAAARKIQGAFHKHLDRREGKEGEAPTAPETATPAPATEPSDQTPDPTPAPSAVEKDSSLDGEQGDGKKAMEQAVPFSQGEGASEHTQEEEAAQKLHDGQREGV</sequence>
<feature type="compositionally biased region" description="Polar residues" evidence="1">
    <location>
        <begin position="286"/>
        <end position="298"/>
    </location>
</feature>
<feature type="compositionally biased region" description="Polar residues" evidence="1">
    <location>
        <begin position="635"/>
        <end position="648"/>
    </location>
</feature>
<feature type="compositionally biased region" description="Low complexity" evidence="1">
    <location>
        <begin position="512"/>
        <end position="527"/>
    </location>
</feature>
<protein>
    <submittedName>
        <fullName evidence="2">Uncharacterized protein</fullName>
    </submittedName>
</protein>
<feature type="compositionally biased region" description="Polar residues" evidence="1">
    <location>
        <begin position="159"/>
        <end position="176"/>
    </location>
</feature>
<feature type="compositionally biased region" description="Basic and acidic residues" evidence="1">
    <location>
        <begin position="795"/>
        <end position="811"/>
    </location>
</feature>
<feature type="compositionally biased region" description="Polar residues" evidence="1">
    <location>
        <begin position="94"/>
        <end position="109"/>
    </location>
</feature>
<keyword evidence="3" id="KW-1185">Reference proteome</keyword>
<evidence type="ECO:0000313" key="2">
    <source>
        <dbReference type="EMBL" id="KAJ3055644.1"/>
    </source>
</evidence>
<feature type="compositionally biased region" description="Acidic residues" evidence="1">
    <location>
        <begin position="457"/>
        <end position="468"/>
    </location>
</feature>
<feature type="compositionally biased region" description="Polar residues" evidence="1">
    <location>
        <begin position="7"/>
        <end position="29"/>
    </location>
</feature>
<accession>A0AAD5SKN1</accession>
<feature type="compositionally biased region" description="Basic and acidic residues" evidence="1">
    <location>
        <begin position="1252"/>
        <end position="1267"/>
    </location>
</feature>
<comment type="caution">
    <text evidence="2">The sequence shown here is derived from an EMBL/GenBank/DDBJ whole genome shotgun (WGS) entry which is preliminary data.</text>
</comment>
<name>A0AAD5SKN1_9FUNG</name>
<feature type="compositionally biased region" description="Low complexity" evidence="1">
    <location>
        <begin position="1338"/>
        <end position="1353"/>
    </location>
</feature>
<feature type="compositionally biased region" description="Acidic residues" evidence="1">
    <location>
        <begin position="776"/>
        <end position="788"/>
    </location>
</feature>
<dbReference type="EMBL" id="JADGJD010000069">
    <property type="protein sequence ID" value="KAJ3055644.1"/>
    <property type="molecule type" value="Genomic_DNA"/>
</dbReference>
<feature type="compositionally biased region" description="Polar residues" evidence="1">
    <location>
        <begin position="830"/>
        <end position="841"/>
    </location>
</feature>
<feature type="compositionally biased region" description="Pro residues" evidence="1">
    <location>
        <begin position="400"/>
        <end position="415"/>
    </location>
</feature>
<gene>
    <name evidence="2" type="ORF">HK097_009843</name>
</gene>
<dbReference type="Proteomes" id="UP001212841">
    <property type="component" value="Unassembled WGS sequence"/>
</dbReference>
<reference evidence="2" key="1">
    <citation type="submission" date="2020-05" db="EMBL/GenBank/DDBJ databases">
        <title>Phylogenomic resolution of chytrid fungi.</title>
        <authorList>
            <person name="Stajich J.E."/>
            <person name="Amses K."/>
            <person name="Simmons R."/>
            <person name="Seto K."/>
            <person name="Myers J."/>
            <person name="Bonds A."/>
            <person name="Quandt C.A."/>
            <person name="Barry K."/>
            <person name="Liu P."/>
            <person name="Grigoriev I."/>
            <person name="Longcore J.E."/>
            <person name="James T.Y."/>
        </authorList>
    </citation>
    <scope>NUCLEOTIDE SEQUENCE</scope>
    <source>
        <strain evidence="2">JEL0318</strain>
    </source>
</reference>
<feature type="compositionally biased region" description="Low complexity" evidence="1">
    <location>
        <begin position="251"/>
        <end position="272"/>
    </location>
</feature>
<feature type="compositionally biased region" description="Pro residues" evidence="1">
    <location>
        <begin position="1076"/>
        <end position="1086"/>
    </location>
</feature>
<feature type="region of interest" description="Disordered" evidence="1">
    <location>
        <begin position="1068"/>
        <end position="1174"/>
    </location>
</feature>
<feature type="region of interest" description="Disordered" evidence="1">
    <location>
        <begin position="732"/>
        <end position="899"/>
    </location>
</feature>
<feature type="compositionally biased region" description="Low complexity" evidence="1">
    <location>
        <begin position="1102"/>
        <end position="1116"/>
    </location>
</feature>
<feature type="compositionally biased region" description="Acidic residues" evidence="1">
    <location>
        <begin position="885"/>
        <end position="899"/>
    </location>
</feature>
<feature type="compositionally biased region" description="Basic residues" evidence="1">
    <location>
        <begin position="759"/>
        <end position="769"/>
    </location>
</feature>
<feature type="compositionally biased region" description="Polar residues" evidence="1">
    <location>
        <begin position="306"/>
        <end position="322"/>
    </location>
</feature>